<evidence type="ECO:0000256" key="4">
    <source>
        <dbReference type="RuleBase" id="RU361267"/>
    </source>
</evidence>
<comment type="domain">
    <text evidence="4">The HXXXXD motif is essential for acyltransferase activity and may constitute the binding site for the phosphate moiety of the glycerol-3-phosphate.</text>
</comment>
<keyword evidence="3 4" id="KW-0012">Acyltransferase</keyword>
<keyword evidence="4" id="KW-0443">Lipid metabolism</keyword>
<evidence type="ECO:0000313" key="7">
    <source>
        <dbReference type="Proteomes" id="UP000295788"/>
    </source>
</evidence>
<dbReference type="InterPro" id="IPR002123">
    <property type="entry name" value="Plipid/glycerol_acylTrfase"/>
</dbReference>
<proteinExistence type="inferred from homology"/>
<name>A0A4R3KK86_9BACI</name>
<evidence type="ECO:0000313" key="6">
    <source>
        <dbReference type="EMBL" id="TCS84124.1"/>
    </source>
</evidence>
<evidence type="ECO:0000256" key="2">
    <source>
        <dbReference type="ARBA" id="ARBA00022679"/>
    </source>
</evidence>
<organism evidence="6 7">
    <name type="scientific">Tepidibacillus fermentans</name>
    <dbReference type="NCBI Taxonomy" id="1281767"/>
    <lineage>
        <taxon>Bacteria</taxon>
        <taxon>Bacillati</taxon>
        <taxon>Bacillota</taxon>
        <taxon>Bacilli</taxon>
        <taxon>Bacillales</taxon>
        <taxon>Bacillaceae</taxon>
        <taxon>Tepidibacillus</taxon>
    </lineage>
</organism>
<dbReference type="NCBIfam" id="TIGR00530">
    <property type="entry name" value="AGP_acyltrn"/>
    <property type="match status" value="1"/>
</dbReference>
<dbReference type="PANTHER" id="PTHR10434">
    <property type="entry name" value="1-ACYL-SN-GLYCEROL-3-PHOSPHATE ACYLTRANSFERASE"/>
    <property type="match status" value="1"/>
</dbReference>
<keyword evidence="7" id="KW-1185">Reference proteome</keyword>
<reference evidence="6 7" key="1">
    <citation type="submission" date="2019-03" db="EMBL/GenBank/DDBJ databases">
        <title>Genomic Encyclopedia of Type Strains, Phase IV (KMG-IV): sequencing the most valuable type-strain genomes for metagenomic binning, comparative biology and taxonomic classification.</title>
        <authorList>
            <person name="Goeker M."/>
        </authorList>
    </citation>
    <scope>NUCLEOTIDE SEQUENCE [LARGE SCALE GENOMIC DNA]</scope>
    <source>
        <strain evidence="6 7">DSM 23802</strain>
    </source>
</reference>
<dbReference type="SMART" id="SM00563">
    <property type="entry name" value="PlsC"/>
    <property type="match status" value="1"/>
</dbReference>
<accession>A0A4R3KK86</accession>
<dbReference type="PANTHER" id="PTHR10434:SF11">
    <property type="entry name" value="1-ACYL-SN-GLYCEROL-3-PHOSPHATE ACYLTRANSFERASE"/>
    <property type="match status" value="1"/>
</dbReference>
<dbReference type="GO" id="GO:0016020">
    <property type="term" value="C:membrane"/>
    <property type="evidence" value="ECO:0007669"/>
    <property type="project" value="InterPro"/>
</dbReference>
<evidence type="ECO:0000256" key="3">
    <source>
        <dbReference type="ARBA" id="ARBA00023315"/>
    </source>
</evidence>
<dbReference type="AlphaFoldDB" id="A0A4R3KK86"/>
<feature type="domain" description="Phospholipid/glycerol acyltransferase" evidence="5">
    <location>
        <begin position="35"/>
        <end position="147"/>
    </location>
</feature>
<dbReference type="GO" id="GO:0006654">
    <property type="term" value="P:phosphatidic acid biosynthetic process"/>
    <property type="evidence" value="ECO:0007669"/>
    <property type="project" value="TreeGrafter"/>
</dbReference>
<comment type="similarity">
    <text evidence="1 4">Belongs to the 1-acyl-sn-glycerol-3-phosphate acyltransferase family.</text>
</comment>
<evidence type="ECO:0000259" key="5">
    <source>
        <dbReference type="SMART" id="SM00563"/>
    </source>
</evidence>
<dbReference type="OrthoDB" id="9803035at2"/>
<keyword evidence="2 4" id="KW-0808">Transferase</keyword>
<keyword evidence="4" id="KW-1208">Phospholipid metabolism</keyword>
<dbReference type="InterPro" id="IPR004552">
    <property type="entry name" value="AGP_acyltrans"/>
</dbReference>
<sequence>MNLYRTLRRIVRIYFQLFFRFRVKGEENIPSSGPVILIANHISNYDPPVLACAIQRQVHFMAKEELFSIPILGALLLKIGAFPVKRGGNDRKAIKQAFQVLNENRVLGIFPEGTRSKTGKLGKGMPGAALFAIKSDAKVIPVGIQSRYKWFQPINVNIGSPISLDSYKQEKVRTEDLEEIVDFLMMQIQKQLNEIKG</sequence>
<keyword evidence="4" id="KW-0444">Lipid biosynthesis</keyword>
<dbReference type="CDD" id="cd07989">
    <property type="entry name" value="LPLAT_AGPAT-like"/>
    <property type="match status" value="1"/>
</dbReference>
<dbReference type="EMBL" id="SMAB01000002">
    <property type="protein sequence ID" value="TCS84124.1"/>
    <property type="molecule type" value="Genomic_DNA"/>
</dbReference>
<gene>
    <name evidence="6" type="ORF">EDD72_102167</name>
</gene>
<dbReference type="Pfam" id="PF01553">
    <property type="entry name" value="Acyltransferase"/>
    <property type="match status" value="1"/>
</dbReference>
<keyword evidence="4" id="KW-0594">Phospholipid biosynthesis</keyword>
<protein>
    <recommendedName>
        <fullName evidence="4">1-acyl-sn-glycerol-3-phosphate acyltransferase</fullName>
        <ecNumber evidence="4">2.3.1.51</ecNumber>
    </recommendedName>
</protein>
<comment type="caution">
    <text evidence="6">The sequence shown here is derived from an EMBL/GenBank/DDBJ whole genome shotgun (WGS) entry which is preliminary data.</text>
</comment>
<dbReference type="GO" id="GO:0003841">
    <property type="term" value="F:1-acylglycerol-3-phosphate O-acyltransferase activity"/>
    <property type="evidence" value="ECO:0007669"/>
    <property type="project" value="UniProtKB-UniRule"/>
</dbReference>
<dbReference type="Proteomes" id="UP000295788">
    <property type="component" value="Unassembled WGS sequence"/>
</dbReference>
<comment type="catalytic activity">
    <reaction evidence="4">
        <text>a 1-acyl-sn-glycero-3-phosphate + an acyl-CoA = a 1,2-diacyl-sn-glycero-3-phosphate + CoA</text>
        <dbReference type="Rhea" id="RHEA:19709"/>
        <dbReference type="ChEBI" id="CHEBI:57287"/>
        <dbReference type="ChEBI" id="CHEBI:57970"/>
        <dbReference type="ChEBI" id="CHEBI:58342"/>
        <dbReference type="ChEBI" id="CHEBI:58608"/>
        <dbReference type="EC" id="2.3.1.51"/>
    </reaction>
</comment>
<dbReference type="SUPFAM" id="SSF69593">
    <property type="entry name" value="Glycerol-3-phosphate (1)-acyltransferase"/>
    <property type="match status" value="1"/>
</dbReference>
<dbReference type="EC" id="2.3.1.51" evidence="4"/>
<evidence type="ECO:0000256" key="1">
    <source>
        <dbReference type="ARBA" id="ARBA00008655"/>
    </source>
</evidence>
<dbReference type="RefSeq" id="WP_132766984.1">
    <property type="nucleotide sequence ID" value="NZ_SMAB01000002.1"/>
</dbReference>